<evidence type="ECO:0000256" key="4">
    <source>
        <dbReference type="ARBA" id="ARBA00022801"/>
    </source>
</evidence>
<dbReference type="GO" id="GO:0006508">
    <property type="term" value="P:proteolysis"/>
    <property type="evidence" value="ECO:0007669"/>
    <property type="project" value="UniProtKB-KW"/>
</dbReference>
<keyword evidence="4" id="KW-0378">Hydrolase</keyword>
<dbReference type="AlphaFoldDB" id="A0A370L7Q0"/>
<dbReference type="EMBL" id="QQTP01000004">
    <property type="protein sequence ID" value="RDJ26067.1"/>
    <property type="molecule type" value="Genomic_DNA"/>
</dbReference>
<keyword evidence="6" id="KW-0482">Metalloprotease</keyword>
<evidence type="ECO:0000259" key="9">
    <source>
        <dbReference type="Pfam" id="PF01551"/>
    </source>
</evidence>
<comment type="cofactor">
    <cofactor evidence="1">
        <name>Zn(2+)</name>
        <dbReference type="ChEBI" id="CHEBI:29105"/>
    </cofactor>
</comment>
<keyword evidence="8" id="KW-1133">Transmembrane helix</keyword>
<dbReference type="InterPro" id="IPR011055">
    <property type="entry name" value="Dup_hybrid_motif"/>
</dbReference>
<dbReference type="GO" id="GO:0004222">
    <property type="term" value="F:metalloendopeptidase activity"/>
    <property type="evidence" value="ECO:0007669"/>
    <property type="project" value="TreeGrafter"/>
</dbReference>
<dbReference type="InterPro" id="IPR016047">
    <property type="entry name" value="M23ase_b-sheet_dom"/>
</dbReference>
<evidence type="ECO:0000256" key="8">
    <source>
        <dbReference type="SAM" id="Phobius"/>
    </source>
</evidence>
<dbReference type="PANTHER" id="PTHR21666:SF288">
    <property type="entry name" value="CELL DIVISION PROTEIN YTFB"/>
    <property type="match status" value="1"/>
</dbReference>
<organism evidence="10 11">
    <name type="scientific">Bosea caraganae</name>
    <dbReference type="NCBI Taxonomy" id="2763117"/>
    <lineage>
        <taxon>Bacteria</taxon>
        <taxon>Pseudomonadati</taxon>
        <taxon>Pseudomonadota</taxon>
        <taxon>Alphaproteobacteria</taxon>
        <taxon>Hyphomicrobiales</taxon>
        <taxon>Boseaceae</taxon>
        <taxon>Bosea</taxon>
    </lineage>
</organism>
<dbReference type="OrthoDB" id="9805070at2"/>
<protein>
    <submittedName>
        <fullName evidence="10">M23 family peptidase</fullName>
    </submittedName>
</protein>
<keyword evidence="8" id="KW-0812">Transmembrane</keyword>
<keyword evidence="3" id="KW-0479">Metal-binding</keyword>
<keyword evidence="11" id="KW-1185">Reference proteome</keyword>
<dbReference type="PANTHER" id="PTHR21666">
    <property type="entry name" value="PEPTIDASE-RELATED"/>
    <property type="match status" value="1"/>
</dbReference>
<dbReference type="FunFam" id="2.70.70.10:FF:000006">
    <property type="entry name" value="M23 family peptidase"/>
    <property type="match status" value="1"/>
</dbReference>
<dbReference type="CDD" id="cd12797">
    <property type="entry name" value="M23_peptidase"/>
    <property type="match status" value="1"/>
</dbReference>
<evidence type="ECO:0000256" key="2">
    <source>
        <dbReference type="ARBA" id="ARBA00022670"/>
    </source>
</evidence>
<sequence length="438" mass="47078">MQPARLKKRPEEPAGGPHEPETGRRQRAPRPRSKVGRLLRFVLVLLCLVALPWAGLATWWLYQERAALAAQREEQAFLQKSYEEKLRVMTRRLVSAIATQQAGGQGQGSVGEGADDRLADLIAKQVELETRQTLLGGLTGQAIAPILPGGGAQAPANGIDFAGGEALLDRLDPTRSSPQRRQIAALNRAGEKLPLQERLAVLEQSLGRVDLEQGRQLSTLGRHLVGRVQEIRAALSELGLDVAKVKLPPAQSAMGGPLVPLSVAMRPGSFEYGLKQLDETRLAYGRWRDLATIVPLRRPLDGDDSTTSNFGTRTDPFTGASAMHAGMDFRAETGTPVHAPGAGKVLRAEVAGGYGNLIELDHGNGLTTRYGHLSAFDVKPGQIVAAGTIIGRIGSTGRSTGPHLHYETRHDDEALNPLKFIQVGARLSQGFNPGAPLR</sequence>
<keyword evidence="2" id="KW-0645">Protease</keyword>
<evidence type="ECO:0000256" key="3">
    <source>
        <dbReference type="ARBA" id="ARBA00022723"/>
    </source>
</evidence>
<dbReference type="Gene3D" id="2.70.70.10">
    <property type="entry name" value="Glucose Permease (Domain IIA)"/>
    <property type="match status" value="1"/>
</dbReference>
<dbReference type="SUPFAM" id="SSF51261">
    <property type="entry name" value="Duplicated hybrid motif"/>
    <property type="match status" value="1"/>
</dbReference>
<evidence type="ECO:0000313" key="11">
    <source>
        <dbReference type="Proteomes" id="UP000255207"/>
    </source>
</evidence>
<accession>A0A370L7Q0</accession>
<dbReference type="Proteomes" id="UP000255207">
    <property type="component" value="Unassembled WGS sequence"/>
</dbReference>
<reference evidence="11" key="1">
    <citation type="submission" date="2018-07" db="EMBL/GenBank/DDBJ databases">
        <authorList>
            <person name="Safronova V.I."/>
            <person name="Chirak E.R."/>
            <person name="Sazanova A.L."/>
        </authorList>
    </citation>
    <scope>NUCLEOTIDE SEQUENCE [LARGE SCALE GENOMIC DNA]</scope>
    <source>
        <strain evidence="11">RCAM04685</strain>
    </source>
</reference>
<proteinExistence type="predicted"/>
<keyword evidence="5" id="KW-0862">Zinc</keyword>
<dbReference type="GO" id="GO:0046872">
    <property type="term" value="F:metal ion binding"/>
    <property type="evidence" value="ECO:0007669"/>
    <property type="project" value="UniProtKB-KW"/>
</dbReference>
<evidence type="ECO:0000256" key="5">
    <source>
        <dbReference type="ARBA" id="ARBA00022833"/>
    </source>
</evidence>
<name>A0A370L7Q0_9HYPH</name>
<evidence type="ECO:0000256" key="1">
    <source>
        <dbReference type="ARBA" id="ARBA00001947"/>
    </source>
</evidence>
<gene>
    <name evidence="10" type="ORF">DWE98_09465</name>
</gene>
<evidence type="ECO:0000256" key="7">
    <source>
        <dbReference type="SAM" id="MobiDB-lite"/>
    </source>
</evidence>
<comment type="caution">
    <text evidence="10">The sequence shown here is derived from an EMBL/GenBank/DDBJ whole genome shotgun (WGS) entry which is preliminary data.</text>
</comment>
<dbReference type="RefSeq" id="WP_114828957.1">
    <property type="nucleotide sequence ID" value="NZ_QQTO01000022.1"/>
</dbReference>
<feature type="domain" description="M23ase beta-sheet core" evidence="9">
    <location>
        <begin position="323"/>
        <end position="417"/>
    </location>
</feature>
<keyword evidence="8" id="KW-0472">Membrane</keyword>
<feature type="region of interest" description="Disordered" evidence="7">
    <location>
        <begin position="1"/>
        <end position="31"/>
    </location>
</feature>
<evidence type="ECO:0000256" key="6">
    <source>
        <dbReference type="ARBA" id="ARBA00023049"/>
    </source>
</evidence>
<dbReference type="InterPro" id="IPR050570">
    <property type="entry name" value="Cell_wall_metabolism_enzyme"/>
</dbReference>
<dbReference type="Pfam" id="PF01551">
    <property type="entry name" value="Peptidase_M23"/>
    <property type="match status" value="1"/>
</dbReference>
<feature type="transmembrane region" description="Helical" evidence="8">
    <location>
        <begin position="38"/>
        <end position="62"/>
    </location>
</feature>
<evidence type="ECO:0000313" key="10">
    <source>
        <dbReference type="EMBL" id="RDJ26067.1"/>
    </source>
</evidence>